<dbReference type="Proteomes" id="UP000017836">
    <property type="component" value="Unassembled WGS sequence"/>
</dbReference>
<evidence type="ECO:0000313" key="2">
    <source>
        <dbReference type="Proteomes" id="UP000017836"/>
    </source>
</evidence>
<organism evidence="1 2">
    <name type="scientific">Amborella trichopoda</name>
    <dbReference type="NCBI Taxonomy" id="13333"/>
    <lineage>
        <taxon>Eukaryota</taxon>
        <taxon>Viridiplantae</taxon>
        <taxon>Streptophyta</taxon>
        <taxon>Embryophyta</taxon>
        <taxon>Tracheophyta</taxon>
        <taxon>Spermatophyta</taxon>
        <taxon>Magnoliopsida</taxon>
        <taxon>Amborellales</taxon>
        <taxon>Amborellaceae</taxon>
        <taxon>Amborella</taxon>
    </lineage>
</organism>
<name>U5D343_AMBTC</name>
<sequence length="130" mass="13999">MLSPTLSFSQGDFLCTITKERNILEVEDEAISVALNIEITTLKVVAPTTLEAEPQSQQDASPSKTMELVIVSTPEMPILAISYVEPPSKENTPFSEFLALVLREPIIVVDVPPLVMTGSALLPSSVSSTI</sequence>
<accession>U5D343</accession>
<dbReference type="AlphaFoldDB" id="U5D343"/>
<protein>
    <submittedName>
        <fullName evidence="1">Uncharacterized protein</fullName>
    </submittedName>
</protein>
<dbReference type="HOGENOM" id="CLU_2213441_0_0_1"/>
<dbReference type="Gramene" id="ERN16650">
    <property type="protein sequence ID" value="ERN16650"/>
    <property type="gene ID" value="AMTR_s00051p00126730"/>
</dbReference>
<evidence type="ECO:0000313" key="1">
    <source>
        <dbReference type="EMBL" id="ERN16650.1"/>
    </source>
</evidence>
<keyword evidence="2" id="KW-1185">Reference proteome</keyword>
<dbReference type="EMBL" id="KI392418">
    <property type="protein sequence ID" value="ERN16650.1"/>
    <property type="molecule type" value="Genomic_DNA"/>
</dbReference>
<reference evidence="2" key="1">
    <citation type="journal article" date="2013" name="Science">
        <title>The Amborella genome and the evolution of flowering plants.</title>
        <authorList>
            <consortium name="Amborella Genome Project"/>
        </authorList>
    </citation>
    <scope>NUCLEOTIDE SEQUENCE [LARGE SCALE GENOMIC DNA]</scope>
</reference>
<proteinExistence type="predicted"/>
<gene>
    <name evidence="1" type="ORF">AMTR_s00051p00126730</name>
</gene>